<evidence type="ECO:0000256" key="3">
    <source>
        <dbReference type="ARBA" id="ARBA00022989"/>
    </source>
</evidence>
<evidence type="ECO:0000256" key="5">
    <source>
        <dbReference type="RuleBase" id="RU363041"/>
    </source>
</evidence>
<feature type="transmembrane region" description="Helical" evidence="5">
    <location>
        <begin position="277"/>
        <end position="298"/>
    </location>
</feature>
<dbReference type="InterPro" id="IPR002781">
    <property type="entry name" value="TM_pro_TauE-like"/>
</dbReference>
<feature type="transmembrane region" description="Helical" evidence="5">
    <location>
        <begin position="143"/>
        <end position="166"/>
    </location>
</feature>
<feature type="transmembrane region" description="Helical" evidence="5">
    <location>
        <begin position="310"/>
        <end position="331"/>
    </location>
</feature>
<keyword evidence="2 5" id="KW-0812">Transmembrane</keyword>
<dbReference type="Pfam" id="PF01925">
    <property type="entry name" value="TauE"/>
    <property type="match status" value="1"/>
</dbReference>
<comment type="similarity">
    <text evidence="5">Belongs to the 4-toluene sulfonate uptake permease (TSUP) (TC 2.A.102) family.</text>
</comment>
<feature type="transmembrane region" description="Helical" evidence="5">
    <location>
        <begin position="248"/>
        <end position="271"/>
    </location>
</feature>
<feature type="transmembrane region" description="Helical" evidence="5">
    <location>
        <begin position="343"/>
        <end position="362"/>
    </location>
</feature>
<evidence type="ECO:0000313" key="6">
    <source>
        <dbReference type="EMBL" id="SKA96446.1"/>
    </source>
</evidence>
<keyword evidence="4 5" id="KW-0472">Membrane</keyword>
<feature type="transmembrane region" description="Helical" evidence="5">
    <location>
        <begin position="75"/>
        <end position="102"/>
    </location>
</feature>
<reference evidence="6 7" key="1">
    <citation type="submission" date="2017-02" db="EMBL/GenBank/DDBJ databases">
        <authorList>
            <person name="Peterson S.W."/>
        </authorList>
    </citation>
    <scope>NUCLEOTIDE SEQUENCE [LARGE SCALE GENOMIC DNA]</scope>
    <source>
        <strain evidence="6 7">DSM 16080</strain>
    </source>
</reference>
<evidence type="ECO:0000313" key="7">
    <source>
        <dbReference type="Proteomes" id="UP000190027"/>
    </source>
</evidence>
<dbReference type="PANTHER" id="PTHR43701:SF12">
    <property type="entry name" value="MEMBRANE TRANSPORTER PROTEIN YTNM-RELATED"/>
    <property type="match status" value="1"/>
</dbReference>
<organism evidence="6 7">
    <name type="scientific">Paucidesulfovibrio gracilis DSM 16080</name>
    <dbReference type="NCBI Taxonomy" id="1121449"/>
    <lineage>
        <taxon>Bacteria</taxon>
        <taxon>Pseudomonadati</taxon>
        <taxon>Thermodesulfobacteriota</taxon>
        <taxon>Desulfovibrionia</taxon>
        <taxon>Desulfovibrionales</taxon>
        <taxon>Desulfovibrionaceae</taxon>
        <taxon>Paucidesulfovibrio</taxon>
    </lineage>
</organism>
<gene>
    <name evidence="6" type="ORF">SAMN02745704_02723</name>
</gene>
<keyword evidence="3 5" id="KW-1133">Transmembrane helix</keyword>
<keyword evidence="5" id="KW-1003">Cell membrane</keyword>
<dbReference type="Proteomes" id="UP000190027">
    <property type="component" value="Unassembled WGS sequence"/>
</dbReference>
<evidence type="ECO:0000256" key="1">
    <source>
        <dbReference type="ARBA" id="ARBA00004141"/>
    </source>
</evidence>
<dbReference type="GO" id="GO:0005886">
    <property type="term" value="C:plasma membrane"/>
    <property type="evidence" value="ECO:0007669"/>
    <property type="project" value="UniProtKB-SubCell"/>
</dbReference>
<name>A0A1T4Y3X9_9BACT</name>
<dbReference type="OrthoDB" id="9779078at2"/>
<accession>A0A1T4Y3X9</accession>
<dbReference type="EMBL" id="FUYC01000026">
    <property type="protein sequence ID" value="SKA96446.1"/>
    <property type="molecule type" value="Genomic_DNA"/>
</dbReference>
<feature type="transmembrane region" description="Helical" evidence="5">
    <location>
        <begin position="382"/>
        <end position="404"/>
    </location>
</feature>
<sequence>MRKLYKMMHMASVAHARWDYETSMNILKSRKRMLILLLVALPAILFSVAMAVEPSTLPDILGGKKAYSPAFYTPEIFLVSILIGLCAGLITGCIGAGGGFIITPALMSAGIKGILAVGTDLFHIFAKAIMGTTVHKKLGNVSVGLAIAFLAGSIAGVVGGGFINHYLYNLNPVLSDTFISLVYVVLLGFLGIYAMLDFLKLKKAGGGDAHGSGGDSSKGLPARLQASKIPPLLTFDEDLVPGGKKIPALYVAICGAIVGFVAAIMGVGGGFLTFPMFVYILGVSSFTTVGTDILQIIFTAGFAAISQYAVYGFIFYTLAMGMLLGSLLGIQVGALTTKLVKGIYIRGFYATAILAGFTNRLFALPGKLADMKLISLDPGTGAMLATVGNWVFFVVVAIFGVWVVGTFVTKIGQLREG</sequence>
<dbReference type="STRING" id="1121449.SAMN02745704_02723"/>
<keyword evidence="7" id="KW-1185">Reference proteome</keyword>
<comment type="subcellular location">
    <subcellularLocation>
        <location evidence="5">Cell membrane</location>
        <topology evidence="5">Multi-pass membrane protein</topology>
    </subcellularLocation>
    <subcellularLocation>
        <location evidence="1">Membrane</location>
        <topology evidence="1">Multi-pass membrane protein</topology>
    </subcellularLocation>
</comment>
<protein>
    <recommendedName>
        <fullName evidence="5">Probable membrane transporter protein</fullName>
    </recommendedName>
</protein>
<dbReference type="InterPro" id="IPR051598">
    <property type="entry name" value="TSUP/Inactive_protease-like"/>
</dbReference>
<feature type="transmembrane region" description="Helical" evidence="5">
    <location>
        <begin position="178"/>
        <end position="196"/>
    </location>
</feature>
<dbReference type="RefSeq" id="WP_078718265.1">
    <property type="nucleotide sequence ID" value="NZ_FUYC01000026.1"/>
</dbReference>
<proteinExistence type="inferred from homology"/>
<dbReference type="PANTHER" id="PTHR43701">
    <property type="entry name" value="MEMBRANE TRANSPORTER PROTEIN MJ0441-RELATED"/>
    <property type="match status" value="1"/>
</dbReference>
<evidence type="ECO:0000256" key="4">
    <source>
        <dbReference type="ARBA" id="ARBA00023136"/>
    </source>
</evidence>
<evidence type="ECO:0000256" key="2">
    <source>
        <dbReference type="ARBA" id="ARBA00022692"/>
    </source>
</evidence>
<dbReference type="AlphaFoldDB" id="A0A1T4Y3X9"/>